<dbReference type="Pfam" id="PF02958">
    <property type="entry name" value="EcKL"/>
    <property type="match status" value="1"/>
</dbReference>
<accession>A0A9N9T155</accession>
<dbReference type="AlphaFoldDB" id="A0A9N9T155"/>
<dbReference type="Proteomes" id="UP001153709">
    <property type="component" value="Chromosome 4"/>
</dbReference>
<evidence type="ECO:0000256" key="1">
    <source>
        <dbReference type="SAM" id="MobiDB-lite"/>
    </source>
</evidence>
<gene>
    <name evidence="3" type="ORF">DIABBA_LOCUS6845</name>
</gene>
<dbReference type="InterPro" id="IPR011009">
    <property type="entry name" value="Kinase-like_dom_sf"/>
</dbReference>
<protein>
    <recommendedName>
        <fullName evidence="2">CHK kinase-like domain-containing protein</fullName>
    </recommendedName>
</protein>
<feature type="domain" description="CHK kinase-like" evidence="2">
    <location>
        <begin position="136"/>
        <end position="343"/>
    </location>
</feature>
<dbReference type="SUPFAM" id="SSF56112">
    <property type="entry name" value="Protein kinase-like (PK-like)"/>
    <property type="match status" value="1"/>
</dbReference>
<dbReference type="OrthoDB" id="6695839at2759"/>
<proteinExistence type="predicted"/>
<evidence type="ECO:0000259" key="2">
    <source>
        <dbReference type="SMART" id="SM00587"/>
    </source>
</evidence>
<dbReference type="PANTHER" id="PTHR11012">
    <property type="entry name" value="PROTEIN KINASE-LIKE DOMAIN-CONTAINING"/>
    <property type="match status" value="1"/>
</dbReference>
<feature type="region of interest" description="Disordered" evidence="1">
    <location>
        <begin position="196"/>
        <end position="218"/>
    </location>
</feature>
<dbReference type="EMBL" id="OU898279">
    <property type="protein sequence ID" value="CAG9833439.1"/>
    <property type="molecule type" value="Genomic_DNA"/>
</dbReference>
<keyword evidence="4" id="KW-1185">Reference proteome</keyword>
<dbReference type="SMART" id="SM00587">
    <property type="entry name" value="CHK"/>
    <property type="match status" value="1"/>
</dbReference>
<evidence type="ECO:0000313" key="4">
    <source>
        <dbReference type="Proteomes" id="UP001153709"/>
    </source>
</evidence>
<name>A0A9N9T155_DIABA</name>
<organism evidence="3 4">
    <name type="scientific">Diabrotica balteata</name>
    <name type="common">Banded cucumber beetle</name>
    <dbReference type="NCBI Taxonomy" id="107213"/>
    <lineage>
        <taxon>Eukaryota</taxon>
        <taxon>Metazoa</taxon>
        <taxon>Ecdysozoa</taxon>
        <taxon>Arthropoda</taxon>
        <taxon>Hexapoda</taxon>
        <taxon>Insecta</taxon>
        <taxon>Pterygota</taxon>
        <taxon>Neoptera</taxon>
        <taxon>Endopterygota</taxon>
        <taxon>Coleoptera</taxon>
        <taxon>Polyphaga</taxon>
        <taxon>Cucujiformia</taxon>
        <taxon>Chrysomeloidea</taxon>
        <taxon>Chrysomelidae</taxon>
        <taxon>Galerucinae</taxon>
        <taxon>Diabroticina</taxon>
        <taxon>Diabroticites</taxon>
        <taxon>Diabrotica</taxon>
    </lineage>
</organism>
<dbReference type="InterPro" id="IPR004119">
    <property type="entry name" value="EcKL"/>
</dbReference>
<evidence type="ECO:0000313" key="3">
    <source>
        <dbReference type="EMBL" id="CAG9833439.1"/>
    </source>
</evidence>
<feature type="compositionally biased region" description="Basic and acidic residues" evidence="1">
    <location>
        <begin position="199"/>
        <end position="213"/>
    </location>
</feature>
<reference evidence="3" key="1">
    <citation type="submission" date="2022-01" db="EMBL/GenBank/DDBJ databases">
        <authorList>
            <person name="King R."/>
        </authorList>
    </citation>
    <scope>NUCLEOTIDE SEQUENCE</scope>
</reference>
<dbReference type="PANTHER" id="PTHR11012:SF55">
    <property type="entry name" value="BHLH DOMAIN-CONTAINING PROTEIN"/>
    <property type="match status" value="1"/>
</dbReference>
<dbReference type="InterPro" id="IPR015897">
    <property type="entry name" value="CHK_kinase-like"/>
</dbReference>
<sequence length="421" mass="48696">MEGERIKDLNNLLKQVFGENVEILDKTISNLTLPGENYWSDMLKLQVTTKNKDTNATNTEHFVAKCCMVDEKMPKELAEANSHMFKPEIAFYNEIIPTMQKFSKEHGLKEVDFFPKLIAARYNLDGKEDPDENAVLLLENLQVAGYTNEDRHKGFDLDGSKLLLTDLAAFHAIPIAIKLKDPDLFKKVFIDNCPGPPKFMDKPKDKGPGEDRGPPSVPRTLLKQILKGDNFCRKYVDKLDALLDAEEEKFKKGKLFSKPDPNKSVFSGLLHKDMWLNNTMQKKDKDGKMIKNKFVDFQMYSVQDITLDLFFFLITSVDVVVLEEHFDYLLMLYHEHFIKTLESFGCDVGPFKYLDFINNLRQNALLEFMHIVMMNTTVIFAKKGEKTNFDQIKNLTVSTIHPIARRKFVFLFKIVIQKEWI</sequence>